<feature type="transmembrane region" description="Helical" evidence="1">
    <location>
        <begin position="39"/>
        <end position="58"/>
    </location>
</feature>
<sequence>MSSFKVRPSKPAAIFGAIFGVAILVFGLVSNLGKSGGFLWLWVVAGVAIIAFNLWAAFSRNGATEVVERRER</sequence>
<gene>
    <name evidence="2" type="ORF">JOM49_007162</name>
</gene>
<name>A0ABS4Q4A4_9PSEU</name>
<keyword evidence="1" id="KW-0812">Transmembrane</keyword>
<organism evidence="2 3">
    <name type="scientific">Amycolatopsis magusensis</name>
    <dbReference type="NCBI Taxonomy" id="882444"/>
    <lineage>
        <taxon>Bacteria</taxon>
        <taxon>Bacillati</taxon>
        <taxon>Actinomycetota</taxon>
        <taxon>Actinomycetes</taxon>
        <taxon>Pseudonocardiales</taxon>
        <taxon>Pseudonocardiaceae</taxon>
        <taxon>Amycolatopsis</taxon>
    </lineage>
</organism>
<keyword evidence="1" id="KW-1133">Transmembrane helix</keyword>
<proteinExistence type="predicted"/>
<reference evidence="2 3" key="1">
    <citation type="submission" date="2021-03" db="EMBL/GenBank/DDBJ databases">
        <title>Sequencing the genomes of 1000 actinobacteria strains.</title>
        <authorList>
            <person name="Klenk H.-P."/>
        </authorList>
    </citation>
    <scope>NUCLEOTIDE SEQUENCE [LARGE SCALE GENOMIC DNA]</scope>
    <source>
        <strain evidence="2 3">DSM 45510</strain>
    </source>
</reference>
<dbReference type="EMBL" id="JAGGMS010000001">
    <property type="protein sequence ID" value="MBP2185636.1"/>
    <property type="molecule type" value="Genomic_DNA"/>
</dbReference>
<keyword evidence="1" id="KW-0472">Membrane</keyword>
<evidence type="ECO:0000313" key="3">
    <source>
        <dbReference type="Proteomes" id="UP000741013"/>
    </source>
</evidence>
<evidence type="ECO:0000313" key="2">
    <source>
        <dbReference type="EMBL" id="MBP2185636.1"/>
    </source>
</evidence>
<evidence type="ECO:0000256" key="1">
    <source>
        <dbReference type="SAM" id="Phobius"/>
    </source>
</evidence>
<feature type="transmembrane region" description="Helical" evidence="1">
    <location>
        <begin position="12"/>
        <end position="33"/>
    </location>
</feature>
<comment type="caution">
    <text evidence="2">The sequence shown here is derived from an EMBL/GenBank/DDBJ whole genome shotgun (WGS) entry which is preliminary data.</text>
</comment>
<accession>A0ABS4Q4A4</accession>
<protein>
    <submittedName>
        <fullName evidence="2">Uncharacterized protein</fullName>
    </submittedName>
</protein>
<dbReference type="RefSeq" id="WP_209668495.1">
    <property type="nucleotide sequence ID" value="NZ_JAGGMS010000001.1"/>
</dbReference>
<dbReference type="Proteomes" id="UP000741013">
    <property type="component" value="Unassembled WGS sequence"/>
</dbReference>
<keyword evidence="3" id="KW-1185">Reference proteome</keyword>